<organism evidence="2 3">
    <name type="scientific">Rhodocytophaga aerolata</name>
    <dbReference type="NCBI Taxonomy" id="455078"/>
    <lineage>
        <taxon>Bacteria</taxon>
        <taxon>Pseudomonadati</taxon>
        <taxon>Bacteroidota</taxon>
        <taxon>Cytophagia</taxon>
        <taxon>Cytophagales</taxon>
        <taxon>Rhodocytophagaceae</taxon>
        <taxon>Rhodocytophaga</taxon>
    </lineage>
</organism>
<dbReference type="EMBL" id="JAUKPO010000011">
    <property type="protein sequence ID" value="MDO1448281.1"/>
    <property type="molecule type" value="Genomic_DNA"/>
</dbReference>
<keyword evidence="1" id="KW-0812">Transmembrane</keyword>
<keyword evidence="3" id="KW-1185">Reference proteome</keyword>
<feature type="transmembrane region" description="Helical" evidence="1">
    <location>
        <begin position="31"/>
        <end position="48"/>
    </location>
</feature>
<evidence type="ECO:0000256" key="1">
    <source>
        <dbReference type="SAM" id="Phobius"/>
    </source>
</evidence>
<reference evidence="2" key="1">
    <citation type="submission" date="2023-07" db="EMBL/GenBank/DDBJ databases">
        <title>The genome sequence of Rhodocytophaga aerolata KACC 12507.</title>
        <authorList>
            <person name="Zhang X."/>
        </authorList>
    </citation>
    <scope>NUCLEOTIDE SEQUENCE</scope>
    <source>
        <strain evidence="2">KACC 12507</strain>
    </source>
</reference>
<proteinExistence type="predicted"/>
<sequence length="81" mass="9309">MKFSEAILLSLSVAFFIIAVHQTFVLGIAQSYWLFMLSVTMLLLNRLAKKKQDEKEVQQEQVAVGKKINKHKTTTKVKSRK</sequence>
<protein>
    <submittedName>
        <fullName evidence="2">Uncharacterized protein</fullName>
    </submittedName>
</protein>
<dbReference type="Proteomes" id="UP001168528">
    <property type="component" value="Unassembled WGS sequence"/>
</dbReference>
<dbReference type="RefSeq" id="WP_302039086.1">
    <property type="nucleotide sequence ID" value="NZ_JAUKPO010000011.1"/>
</dbReference>
<comment type="caution">
    <text evidence="2">The sequence shown here is derived from an EMBL/GenBank/DDBJ whole genome shotgun (WGS) entry which is preliminary data.</text>
</comment>
<evidence type="ECO:0000313" key="3">
    <source>
        <dbReference type="Proteomes" id="UP001168528"/>
    </source>
</evidence>
<keyword evidence="1" id="KW-1133">Transmembrane helix</keyword>
<evidence type="ECO:0000313" key="2">
    <source>
        <dbReference type="EMBL" id="MDO1448281.1"/>
    </source>
</evidence>
<gene>
    <name evidence="2" type="ORF">Q0590_18545</name>
</gene>
<accession>A0ABT8R857</accession>
<keyword evidence="1" id="KW-0472">Membrane</keyword>
<name>A0ABT8R857_9BACT</name>
<feature type="transmembrane region" description="Helical" evidence="1">
    <location>
        <begin position="7"/>
        <end position="25"/>
    </location>
</feature>